<evidence type="ECO:0000313" key="1">
    <source>
        <dbReference type="EMBL" id="MDP9792830.1"/>
    </source>
</evidence>
<organism evidence="1 2">
    <name type="scientific">Catenuloplanes nepalensis</name>
    <dbReference type="NCBI Taxonomy" id="587533"/>
    <lineage>
        <taxon>Bacteria</taxon>
        <taxon>Bacillati</taxon>
        <taxon>Actinomycetota</taxon>
        <taxon>Actinomycetes</taxon>
        <taxon>Micromonosporales</taxon>
        <taxon>Micromonosporaceae</taxon>
        <taxon>Catenuloplanes</taxon>
    </lineage>
</organism>
<evidence type="ECO:0000313" key="2">
    <source>
        <dbReference type="Proteomes" id="UP001240984"/>
    </source>
</evidence>
<accession>A0ABT9MN21</accession>
<dbReference type="EMBL" id="JAUSRA010000001">
    <property type="protein sequence ID" value="MDP9792830.1"/>
    <property type="molecule type" value="Genomic_DNA"/>
</dbReference>
<name>A0ABT9MN21_9ACTN</name>
<dbReference type="Proteomes" id="UP001240984">
    <property type="component" value="Unassembled WGS sequence"/>
</dbReference>
<keyword evidence="2" id="KW-1185">Reference proteome</keyword>
<gene>
    <name evidence="1" type="ORF">J2S43_001342</name>
</gene>
<proteinExistence type="predicted"/>
<dbReference type="RefSeq" id="WP_306827718.1">
    <property type="nucleotide sequence ID" value="NZ_JAUSRA010000001.1"/>
</dbReference>
<comment type="caution">
    <text evidence="1">The sequence shown here is derived from an EMBL/GenBank/DDBJ whole genome shotgun (WGS) entry which is preliminary data.</text>
</comment>
<evidence type="ECO:0008006" key="3">
    <source>
        <dbReference type="Google" id="ProtNLM"/>
    </source>
</evidence>
<protein>
    <recommendedName>
        <fullName evidence="3">FXSXX-COOH protein</fullName>
    </recommendedName>
</protein>
<reference evidence="1 2" key="1">
    <citation type="submission" date="2023-07" db="EMBL/GenBank/DDBJ databases">
        <title>Sequencing the genomes of 1000 actinobacteria strains.</title>
        <authorList>
            <person name="Klenk H.-P."/>
        </authorList>
    </citation>
    <scope>NUCLEOTIDE SEQUENCE [LARGE SCALE GENOMIC DNA]</scope>
    <source>
        <strain evidence="1 2">DSM 44710</strain>
    </source>
</reference>
<sequence>MDKPGEPTRDLPALPDLSDVPLDEIIDAGGVLGEIARQVAAEVAASETVAAAFTNSP</sequence>